<protein>
    <submittedName>
        <fullName evidence="3">Uncharacterized protein</fullName>
    </submittedName>
</protein>
<organism evidence="3 4">
    <name type="scientific">Hesseltinella vesiculosa</name>
    <dbReference type="NCBI Taxonomy" id="101127"/>
    <lineage>
        <taxon>Eukaryota</taxon>
        <taxon>Fungi</taxon>
        <taxon>Fungi incertae sedis</taxon>
        <taxon>Mucoromycota</taxon>
        <taxon>Mucoromycotina</taxon>
        <taxon>Mucoromycetes</taxon>
        <taxon>Mucorales</taxon>
        <taxon>Cunninghamellaceae</taxon>
        <taxon>Hesseltinella</taxon>
    </lineage>
</organism>
<dbReference type="EMBL" id="MCGT01000001">
    <property type="protein sequence ID" value="ORX62715.1"/>
    <property type="molecule type" value="Genomic_DNA"/>
</dbReference>
<evidence type="ECO:0000256" key="2">
    <source>
        <dbReference type="SAM" id="MobiDB-lite"/>
    </source>
</evidence>
<accession>A0A1X2GXF6</accession>
<dbReference type="AlphaFoldDB" id="A0A1X2GXF6"/>
<evidence type="ECO:0000256" key="1">
    <source>
        <dbReference type="SAM" id="Coils"/>
    </source>
</evidence>
<name>A0A1X2GXF6_9FUNG</name>
<proteinExistence type="predicted"/>
<feature type="coiled-coil region" evidence="1">
    <location>
        <begin position="143"/>
        <end position="212"/>
    </location>
</feature>
<feature type="non-terminal residue" evidence="3">
    <location>
        <position position="1"/>
    </location>
</feature>
<feature type="region of interest" description="Disordered" evidence="2">
    <location>
        <begin position="350"/>
        <end position="385"/>
    </location>
</feature>
<comment type="caution">
    <text evidence="3">The sequence shown here is derived from an EMBL/GenBank/DDBJ whole genome shotgun (WGS) entry which is preliminary data.</text>
</comment>
<dbReference type="OrthoDB" id="2351770at2759"/>
<sequence length="385" mass="44851">MALAIIKDEIDTFDHLVSILPQSKQQVLEYLKQFRKLLGQCQKRTERYEWTAAALAMQYERRYQEDRMFVDRQYDRLENIDIQLRAVDIKAQKINDQINTLDVDLQAARTYAHQRYQKYQRRQRQLHTNNKIPIVGGIFRRKYDRAQNKNQHAESTVAALRHDMDALKDERADLAQVQRKFRQDQQDVRRLLEQHKERMASIQDRMKTWQDGIRYWQESRHCPNLHQLIPALESFLRHRNSFSDSLDLANTAAFSPEQQFKIQTVGQLMHKALIEFSQAEEHGDKAYPLGPVTFDCMKCLQQIEDGMPSIDKVKHVELLCDTCYKNSRTAMIIKKKLGFLGINNAVPTSSSSSSLLTSSPPSSRQSSFLLNPPPPPPKDTHNIST</sequence>
<evidence type="ECO:0000313" key="3">
    <source>
        <dbReference type="EMBL" id="ORX62715.1"/>
    </source>
</evidence>
<evidence type="ECO:0000313" key="4">
    <source>
        <dbReference type="Proteomes" id="UP000242146"/>
    </source>
</evidence>
<keyword evidence="4" id="KW-1185">Reference proteome</keyword>
<feature type="compositionally biased region" description="Low complexity" evidence="2">
    <location>
        <begin position="350"/>
        <end position="367"/>
    </location>
</feature>
<dbReference type="Proteomes" id="UP000242146">
    <property type="component" value="Unassembled WGS sequence"/>
</dbReference>
<keyword evidence="1" id="KW-0175">Coiled coil</keyword>
<gene>
    <name evidence="3" type="ORF">DM01DRAFT_1330841</name>
</gene>
<reference evidence="3 4" key="1">
    <citation type="submission" date="2016-07" db="EMBL/GenBank/DDBJ databases">
        <title>Pervasive Adenine N6-methylation of Active Genes in Fungi.</title>
        <authorList>
            <consortium name="DOE Joint Genome Institute"/>
            <person name="Mondo S.J."/>
            <person name="Dannebaum R.O."/>
            <person name="Kuo R.C."/>
            <person name="Labutti K."/>
            <person name="Haridas S."/>
            <person name="Kuo A."/>
            <person name="Salamov A."/>
            <person name="Ahrendt S.R."/>
            <person name="Lipzen A."/>
            <person name="Sullivan W."/>
            <person name="Andreopoulos W.B."/>
            <person name="Clum A."/>
            <person name="Lindquist E."/>
            <person name="Daum C."/>
            <person name="Ramamoorthy G.K."/>
            <person name="Gryganskyi A."/>
            <person name="Culley D."/>
            <person name="Magnuson J.K."/>
            <person name="James T.Y."/>
            <person name="O'Malley M.A."/>
            <person name="Stajich J.E."/>
            <person name="Spatafora J.W."/>
            <person name="Visel A."/>
            <person name="Grigoriev I.V."/>
        </authorList>
    </citation>
    <scope>NUCLEOTIDE SEQUENCE [LARGE SCALE GENOMIC DNA]</scope>
    <source>
        <strain evidence="3 4">NRRL 3301</strain>
    </source>
</reference>